<organism evidence="3 4">
    <name type="scientific">Parastrongyloides trichosuri</name>
    <name type="common">Possum-specific nematode worm</name>
    <dbReference type="NCBI Taxonomy" id="131310"/>
    <lineage>
        <taxon>Eukaryota</taxon>
        <taxon>Metazoa</taxon>
        <taxon>Ecdysozoa</taxon>
        <taxon>Nematoda</taxon>
        <taxon>Chromadorea</taxon>
        <taxon>Rhabditida</taxon>
        <taxon>Tylenchina</taxon>
        <taxon>Panagrolaimomorpha</taxon>
        <taxon>Strongyloidoidea</taxon>
        <taxon>Strongyloididae</taxon>
        <taxon>Parastrongyloides</taxon>
    </lineage>
</organism>
<proteinExistence type="predicted"/>
<evidence type="ECO:0000256" key="2">
    <source>
        <dbReference type="SAM" id="Phobius"/>
    </source>
</evidence>
<dbReference type="Proteomes" id="UP000038045">
    <property type="component" value="Unplaced"/>
</dbReference>
<reference evidence="4" key="1">
    <citation type="submission" date="2017-02" db="UniProtKB">
        <authorList>
            <consortium name="WormBaseParasite"/>
        </authorList>
    </citation>
    <scope>IDENTIFICATION</scope>
</reference>
<feature type="region of interest" description="Disordered" evidence="1">
    <location>
        <begin position="28"/>
        <end position="56"/>
    </location>
</feature>
<accession>A0A0N4ZEA5</accession>
<evidence type="ECO:0000313" key="4">
    <source>
        <dbReference type="WBParaSite" id="PTRK_0000595900.1"/>
    </source>
</evidence>
<keyword evidence="2" id="KW-1133">Transmembrane helix</keyword>
<evidence type="ECO:0000256" key="1">
    <source>
        <dbReference type="SAM" id="MobiDB-lite"/>
    </source>
</evidence>
<protein>
    <submittedName>
        <fullName evidence="4">Uncharacterized protein</fullName>
    </submittedName>
</protein>
<dbReference type="AlphaFoldDB" id="A0A0N4ZEA5"/>
<sequence>MTDSTKKSSPLDVFEDKKSQDLQKIVENNVQNEHSATNQLEPISECDTKEEGDRSISTRTAAQKTFYNYLVPPSGYASGDRNNVDPNEEAEYLRRRDFLLSYVLLIYSFHVTIPFSIVKELEKPNDDNERFIIGRYPPYDWE</sequence>
<name>A0A0N4ZEA5_PARTI</name>
<feature type="transmembrane region" description="Helical" evidence="2">
    <location>
        <begin position="99"/>
        <end position="118"/>
    </location>
</feature>
<evidence type="ECO:0000313" key="3">
    <source>
        <dbReference type="Proteomes" id="UP000038045"/>
    </source>
</evidence>
<keyword evidence="2" id="KW-0812">Transmembrane</keyword>
<keyword evidence="2" id="KW-0472">Membrane</keyword>
<feature type="compositionally biased region" description="Basic and acidic residues" evidence="1">
    <location>
        <begin position="46"/>
        <end position="56"/>
    </location>
</feature>
<feature type="compositionally biased region" description="Polar residues" evidence="1">
    <location>
        <begin position="28"/>
        <end position="41"/>
    </location>
</feature>
<dbReference type="WBParaSite" id="PTRK_0000595900.1">
    <property type="protein sequence ID" value="PTRK_0000595900.1"/>
    <property type="gene ID" value="PTRK_0000595900"/>
</dbReference>
<keyword evidence="3" id="KW-1185">Reference proteome</keyword>